<feature type="compositionally biased region" description="Low complexity" evidence="2">
    <location>
        <begin position="25"/>
        <end position="63"/>
    </location>
</feature>
<evidence type="ECO:0000256" key="2">
    <source>
        <dbReference type="SAM" id="MobiDB-lite"/>
    </source>
</evidence>
<accession>F0XFP3</accession>
<dbReference type="InterPro" id="IPR039777">
    <property type="entry name" value="IFRD"/>
</dbReference>
<evidence type="ECO:0000313" key="5">
    <source>
        <dbReference type="Proteomes" id="UP000007796"/>
    </source>
</evidence>
<dbReference type="OrthoDB" id="18978at2759"/>
<protein>
    <submittedName>
        <fullName evidence="4">Ifrd domain containing protein</fullName>
    </submittedName>
</protein>
<evidence type="ECO:0000313" key="4">
    <source>
        <dbReference type="EMBL" id="EFX04796.1"/>
    </source>
</evidence>
<gene>
    <name evidence="4" type="ORF">CMQ_1724</name>
</gene>
<dbReference type="RefSeq" id="XP_014174278.1">
    <property type="nucleotide sequence ID" value="XM_014318803.1"/>
</dbReference>
<evidence type="ECO:0000256" key="1">
    <source>
        <dbReference type="ARBA" id="ARBA00008828"/>
    </source>
</evidence>
<dbReference type="STRING" id="655863.F0XFP3"/>
<dbReference type="PANTHER" id="PTHR12354">
    <property type="entry name" value="INTERFERON-RELATED DEVELOPMENTAL REGULATOR"/>
    <property type="match status" value="1"/>
</dbReference>
<dbReference type="Proteomes" id="UP000007796">
    <property type="component" value="Unassembled WGS sequence"/>
</dbReference>
<comment type="similarity">
    <text evidence="1">Belongs to the IFRD family.</text>
</comment>
<feature type="region of interest" description="Disordered" evidence="2">
    <location>
        <begin position="298"/>
        <end position="320"/>
    </location>
</feature>
<keyword evidence="5" id="KW-1185">Reference proteome</keyword>
<name>F0XFP3_GROCL</name>
<dbReference type="SUPFAM" id="SSF48371">
    <property type="entry name" value="ARM repeat"/>
    <property type="match status" value="1"/>
</dbReference>
<sequence length="552" mass="60738">MHDMRKKALKQSTKTISRKARARLDPLNGPGSLSPSSSRAQSRSGSRINSRQSSRINSRQGSRYASEDEDSLSDPNYARMKQLSLEDDDLDDGTDSEIELDDNSDTTGEGERGTAASQNTPEDTLHACITLLQDRKRTSYEARINALETYLQLVQDHYLGSCVADALPTVLEQLLKSIRRSNTDPEEQMLALQALIVTTLTCPKEDSARILESTFSPVRAVCKAADVHEKSKVIAVEALTMVVVFGGGTKASANELLKFLLDIVSSDGQTAEAMDSAGVVTAALRMWAFVASYMMPDNHDSDNEDEDSSGDEGPTNDIYDNSLVAEGQTALEAFIDQLQSTATEVQIAASEAIGLLFEMSRRYEAVTEDQFGLREDPIKLAEQLRYISRGILPDGRSNTKSASRLDRRNLRETFISVATSLELGTGPKYSTAARSGQSAYKSGTGKFVDDEGEGTTDSGTGKSGSSDVVDALGYRMRLQVHNQSILIDSWALSVRVDTLRIMLGRGLHKHLMKNPLVSDLLHATSLKPLQWDVDREQRKKFKQDKRARRRRG</sequence>
<feature type="region of interest" description="Disordered" evidence="2">
    <location>
        <begin position="1"/>
        <end position="121"/>
    </location>
</feature>
<dbReference type="PANTHER" id="PTHR12354:SF1">
    <property type="entry name" value="INTERFERON-RELATED DEVELOPMENTAL REGULATOR 1"/>
    <property type="match status" value="1"/>
</dbReference>
<feature type="compositionally biased region" description="Low complexity" evidence="2">
    <location>
        <begin position="455"/>
        <end position="466"/>
    </location>
</feature>
<dbReference type="eggNOG" id="KOG2842">
    <property type="taxonomic scope" value="Eukaryota"/>
</dbReference>
<dbReference type="EMBL" id="GL629765">
    <property type="protein sequence ID" value="EFX04796.1"/>
    <property type="molecule type" value="Genomic_DNA"/>
</dbReference>
<evidence type="ECO:0000259" key="3">
    <source>
        <dbReference type="Pfam" id="PF05004"/>
    </source>
</evidence>
<dbReference type="AlphaFoldDB" id="F0XFP3"/>
<reference evidence="4 5" key="1">
    <citation type="journal article" date="2011" name="Proc. Natl. Acad. Sci. U.S.A.">
        <title>Genome and transcriptome analyses of the mountain pine beetle-fungal symbiont Grosmannia clavigera, a lodgepole pine pathogen.</title>
        <authorList>
            <person name="DiGuistini S."/>
            <person name="Wang Y."/>
            <person name="Liao N.Y."/>
            <person name="Taylor G."/>
            <person name="Tanguay P."/>
            <person name="Feau N."/>
            <person name="Henrissat B."/>
            <person name="Chan S.K."/>
            <person name="Hesse-Orce U."/>
            <person name="Alamouti S.M."/>
            <person name="Tsui C.K.M."/>
            <person name="Docking R.T."/>
            <person name="Levasseur A."/>
            <person name="Haridas S."/>
            <person name="Robertson G."/>
            <person name="Birol I."/>
            <person name="Holt R.A."/>
            <person name="Marra M.A."/>
            <person name="Hamelin R.C."/>
            <person name="Hirst M."/>
            <person name="Jones S.J.M."/>
            <person name="Bohlmann J."/>
            <person name="Breuil C."/>
        </authorList>
    </citation>
    <scope>NUCLEOTIDE SEQUENCE [LARGE SCALE GENOMIC DNA]</scope>
    <source>
        <strain evidence="5">kw1407 / UAMH 11150</strain>
    </source>
</reference>
<dbReference type="Gene3D" id="1.25.10.10">
    <property type="entry name" value="Leucine-rich Repeat Variant"/>
    <property type="match status" value="1"/>
</dbReference>
<feature type="region of interest" description="Disordered" evidence="2">
    <location>
        <begin position="432"/>
        <end position="466"/>
    </location>
</feature>
<organism evidence="5">
    <name type="scientific">Grosmannia clavigera (strain kw1407 / UAMH 11150)</name>
    <name type="common">Blue stain fungus</name>
    <name type="synonym">Graphiocladiella clavigera</name>
    <dbReference type="NCBI Taxonomy" id="655863"/>
    <lineage>
        <taxon>Eukaryota</taxon>
        <taxon>Fungi</taxon>
        <taxon>Dikarya</taxon>
        <taxon>Ascomycota</taxon>
        <taxon>Pezizomycotina</taxon>
        <taxon>Sordariomycetes</taxon>
        <taxon>Sordariomycetidae</taxon>
        <taxon>Ophiostomatales</taxon>
        <taxon>Ophiostomataceae</taxon>
        <taxon>Leptographium</taxon>
    </lineage>
</organism>
<feature type="compositionally biased region" description="Polar residues" evidence="2">
    <location>
        <begin position="432"/>
        <end position="441"/>
    </location>
</feature>
<dbReference type="InterPro" id="IPR007701">
    <property type="entry name" value="Interferon-rel_develop_reg_N"/>
</dbReference>
<feature type="compositionally biased region" description="Acidic residues" evidence="2">
    <location>
        <begin position="85"/>
        <end position="104"/>
    </location>
</feature>
<dbReference type="HOGENOM" id="CLU_039188_0_0_1"/>
<dbReference type="Pfam" id="PF05004">
    <property type="entry name" value="IFRD"/>
    <property type="match status" value="1"/>
</dbReference>
<dbReference type="InterPro" id="IPR011989">
    <property type="entry name" value="ARM-like"/>
</dbReference>
<dbReference type="InterPro" id="IPR016024">
    <property type="entry name" value="ARM-type_fold"/>
</dbReference>
<feature type="domain" description="Interferon-related developmental regulator N-terminal" evidence="3">
    <location>
        <begin position="108"/>
        <end position="422"/>
    </location>
</feature>
<dbReference type="InParanoid" id="F0XFP3"/>
<proteinExistence type="inferred from homology"/>
<dbReference type="GeneID" id="25974634"/>